<keyword evidence="4" id="KW-0732">Signal</keyword>
<dbReference type="PROSITE" id="PS00981">
    <property type="entry name" value="G_PROTEIN_RECEP_F3_3"/>
    <property type="match status" value="1"/>
</dbReference>
<keyword evidence="5 11" id="KW-1133">Transmembrane helix</keyword>
<evidence type="ECO:0000313" key="13">
    <source>
        <dbReference type="Proteomes" id="UP000694871"/>
    </source>
</evidence>
<dbReference type="InterPro" id="IPR000337">
    <property type="entry name" value="GPCR_3"/>
</dbReference>
<feature type="transmembrane region" description="Helical" evidence="11">
    <location>
        <begin position="576"/>
        <end position="601"/>
    </location>
</feature>
<evidence type="ECO:0000256" key="5">
    <source>
        <dbReference type="ARBA" id="ARBA00022989"/>
    </source>
</evidence>
<keyword evidence="3 11" id="KW-0812">Transmembrane</keyword>
<dbReference type="PROSITE" id="PS50259">
    <property type="entry name" value="G_PROTEIN_RECEP_F3_4"/>
    <property type="match status" value="1"/>
</dbReference>
<evidence type="ECO:0000256" key="4">
    <source>
        <dbReference type="ARBA" id="ARBA00022729"/>
    </source>
</evidence>
<dbReference type="Pfam" id="PF07562">
    <property type="entry name" value="NCD3G"/>
    <property type="match status" value="1"/>
</dbReference>
<evidence type="ECO:0000259" key="12">
    <source>
        <dbReference type="PROSITE" id="PS50259"/>
    </source>
</evidence>
<keyword evidence="6" id="KW-0297">G-protein coupled receptor</keyword>
<feature type="domain" description="G-protein coupled receptors family 3 profile" evidence="12">
    <location>
        <begin position="506"/>
        <end position="770"/>
    </location>
</feature>
<dbReference type="RefSeq" id="XP_015265476.1">
    <property type="nucleotide sequence ID" value="XM_015409990.1"/>
</dbReference>
<evidence type="ECO:0000313" key="14">
    <source>
        <dbReference type="RefSeq" id="XP_015265476.1"/>
    </source>
</evidence>
<comment type="subcellular location">
    <subcellularLocation>
        <location evidence="1">Cell membrane</location>
        <topology evidence="1">Multi-pass membrane protein</topology>
    </subcellularLocation>
</comment>
<dbReference type="InterPro" id="IPR038550">
    <property type="entry name" value="GPCR_3_9-Cys_sf"/>
</dbReference>
<dbReference type="InterPro" id="IPR017979">
    <property type="entry name" value="GPCR_3_CS"/>
</dbReference>
<keyword evidence="10" id="KW-0807">Transducer</keyword>
<evidence type="ECO:0000256" key="10">
    <source>
        <dbReference type="ARBA" id="ARBA00023224"/>
    </source>
</evidence>
<evidence type="ECO:0000256" key="1">
    <source>
        <dbReference type="ARBA" id="ARBA00004651"/>
    </source>
</evidence>
<dbReference type="PRINTS" id="PR00248">
    <property type="entry name" value="GPCRMGR"/>
</dbReference>
<dbReference type="Gene3D" id="3.40.50.2300">
    <property type="match status" value="2"/>
</dbReference>
<dbReference type="SUPFAM" id="SSF53822">
    <property type="entry name" value="Periplasmic binding protein-like I"/>
    <property type="match status" value="1"/>
</dbReference>
<evidence type="ECO:0000256" key="6">
    <source>
        <dbReference type="ARBA" id="ARBA00023040"/>
    </source>
</evidence>
<feature type="transmembrane region" description="Helical" evidence="11">
    <location>
        <begin position="506"/>
        <end position="531"/>
    </location>
</feature>
<name>A0ABM1JVI9_GEKJA</name>
<dbReference type="InterPro" id="IPR004073">
    <property type="entry name" value="GPCR_3_vmron_rcpt_2"/>
</dbReference>
<dbReference type="Proteomes" id="UP000694871">
    <property type="component" value="Unplaced"/>
</dbReference>
<sequence length="779" mass="88369">MGPPNPGKRIQHECRLEHHYPEGYYKDGDFIIGAVLSQYLTWDKTEAFNTQPPLAYLLDEYPLTRNYQHVLALVYAIEEINRNLGLLPNITLGFHIHENYFNERKTYECSLSLFSKRIRTIPNFVCRKRNKLVAAIGGLKSTSSIQMANILGIYKIPQISYGSSDAVFSDKTLFPFFYRTVSSEALQTFGITQVLLHFGWTWIGLIVSDTEESENFVHNLKKEFVLKGVCIEFTEKLLKNPPTKIMLKLKEKIKASSSNIIVVYGATDYLVWVKITFESFTFHGKVLVTTFQWDFLSTVSPTHLGFHAFNGALSFAHHANEIVGFRDFLQTISLSKYPDDVFMKYFWGNVFHCLIPSLDLGNMHQFPCTGHERLQDLPSFSFDFQTLDLSYNIYKAVYAIALALHKMYSSSHIQKQLVNQARPLVHSIKPCKVPQSTCTKSCLPGHQKQAIEGKPVCCFECSPCPEGTFSNYIDHCEKCPEDQYPNPNKEKCLQKPITFLSFHEPLGITLVVITGLLFLITVFVLGTFVKYQDTPIVKANNRNLTYILLLSLMLCFLCPLLFIGQPGKITCLLQQIAFGIIFSASVSCVLAKTVTVVLAFMATKPGSRMRKWVNAKVTIAIFLSCTLVQVAICIAWLRSSPPFPDFDLKSEAKQIVMKCNEGAIVMFYTVLGYLGFLAIVSFTVAFLARKLPDVFNEAKFITFSMLVFCSVWITFIPTYLSTRGKFMVAVEIFSILASSTGMLGCIFLPKIYIIFMRPDRNTKEKLLKKMNTDVTQLKK</sequence>
<dbReference type="InterPro" id="IPR017978">
    <property type="entry name" value="GPCR_3_C"/>
</dbReference>
<evidence type="ECO:0000256" key="8">
    <source>
        <dbReference type="ARBA" id="ARBA00023170"/>
    </source>
</evidence>
<reference evidence="14" key="1">
    <citation type="submission" date="2025-08" db="UniProtKB">
        <authorList>
            <consortium name="RefSeq"/>
        </authorList>
    </citation>
    <scope>IDENTIFICATION</scope>
</reference>
<dbReference type="InterPro" id="IPR000068">
    <property type="entry name" value="GPCR_3_Ca_sens_rcpt-rel"/>
</dbReference>
<accession>A0ABM1JVI9</accession>
<feature type="transmembrane region" description="Helical" evidence="11">
    <location>
        <begin position="700"/>
        <end position="720"/>
    </location>
</feature>
<evidence type="ECO:0000256" key="11">
    <source>
        <dbReference type="SAM" id="Phobius"/>
    </source>
</evidence>
<dbReference type="Pfam" id="PF00003">
    <property type="entry name" value="7tm_3"/>
    <property type="match status" value="1"/>
</dbReference>
<dbReference type="InterPro" id="IPR011500">
    <property type="entry name" value="GPCR_3_9-Cys_dom"/>
</dbReference>
<evidence type="ECO:0000256" key="9">
    <source>
        <dbReference type="ARBA" id="ARBA00023180"/>
    </source>
</evidence>
<dbReference type="PANTHER" id="PTHR24061">
    <property type="entry name" value="CALCIUM-SENSING RECEPTOR-RELATED"/>
    <property type="match status" value="1"/>
</dbReference>
<keyword evidence="7 11" id="KW-0472">Membrane</keyword>
<dbReference type="GeneID" id="107109379"/>
<dbReference type="InterPro" id="IPR028082">
    <property type="entry name" value="Peripla_BP_I"/>
</dbReference>
<dbReference type="PANTHER" id="PTHR24061:SF599">
    <property type="entry name" value="G-PROTEIN COUPLED RECEPTORS FAMILY 3 PROFILE DOMAIN-CONTAINING PROTEIN"/>
    <property type="match status" value="1"/>
</dbReference>
<evidence type="ECO:0000256" key="3">
    <source>
        <dbReference type="ARBA" id="ARBA00022692"/>
    </source>
</evidence>
<keyword evidence="8" id="KW-0675">Receptor</keyword>
<protein>
    <submittedName>
        <fullName evidence="14">Vomeronasal type-2 receptor 26-like</fullName>
    </submittedName>
</protein>
<keyword evidence="2" id="KW-1003">Cell membrane</keyword>
<keyword evidence="9" id="KW-0325">Glycoprotein</keyword>
<dbReference type="CDD" id="cd15283">
    <property type="entry name" value="7tmC_V2R_pheromone"/>
    <property type="match status" value="1"/>
</dbReference>
<dbReference type="Pfam" id="PF01094">
    <property type="entry name" value="ANF_receptor"/>
    <property type="match status" value="1"/>
</dbReference>
<feature type="transmembrane region" description="Helical" evidence="11">
    <location>
        <begin position="613"/>
        <end position="637"/>
    </location>
</feature>
<proteinExistence type="predicted"/>
<dbReference type="PRINTS" id="PR01535">
    <property type="entry name" value="VOMERONASL2R"/>
</dbReference>
<feature type="transmembrane region" description="Helical" evidence="11">
    <location>
        <begin position="543"/>
        <end position="564"/>
    </location>
</feature>
<gene>
    <name evidence="14" type="primary">LOC107109379</name>
</gene>
<feature type="transmembrane region" description="Helical" evidence="11">
    <location>
        <begin position="732"/>
        <end position="755"/>
    </location>
</feature>
<evidence type="ECO:0000256" key="2">
    <source>
        <dbReference type="ARBA" id="ARBA00022475"/>
    </source>
</evidence>
<dbReference type="Gene3D" id="2.10.50.30">
    <property type="entry name" value="GPCR, family 3, nine cysteines domain"/>
    <property type="match status" value="1"/>
</dbReference>
<organism evidence="13 14">
    <name type="scientific">Gekko japonicus</name>
    <name type="common">Schlegel's Japanese gecko</name>
    <dbReference type="NCBI Taxonomy" id="146911"/>
    <lineage>
        <taxon>Eukaryota</taxon>
        <taxon>Metazoa</taxon>
        <taxon>Chordata</taxon>
        <taxon>Craniata</taxon>
        <taxon>Vertebrata</taxon>
        <taxon>Euteleostomi</taxon>
        <taxon>Lepidosauria</taxon>
        <taxon>Squamata</taxon>
        <taxon>Bifurcata</taxon>
        <taxon>Gekkota</taxon>
        <taxon>Gekkonidae</taxon>
        <taxon>Gekkoninae</taxon>
        <taxon>Gekko</taxon>
    </lineage>
</organism>
<dbReference type="InterPro" id="IPR001828">
    <property type="entry name" value="ANF_lig-bd_rcpt"/>
</dbReference>
<feature type="transmembrane region" description="Helical" evidence="11">
    <location>
        <begin position="665"/>
        <end position="688"/>
    </location>
</feature>
<keyword evidence="13" id="KW-1185">Reference proteome</keyword>
<evidence type="ECO:0000256" key="7">
    <source>
        <dbReference type="ARBA" id="ARBA00023136"/>
    </source>
</evidence>